<name>A0A9D1S3K7_9FIRM</name>
<feature type="transmembrane region" description="Helical" evidence="1">
    <location>
        <begin position="43"/>
        <end position="63"/>
    </location>
</feature>
<keyword evidence="1" id="KW-0812">Transmembrane</keyword>
<gene>
    <name evidence="2" type="ORF">IAC59_00825</name>
</gene>
<sequence length="133" mass="13166">MALISYCIAGLSGLVAGSAYGGAMLALGVLTRAITIFGGQRAGYGWAVALGATGASFMHMAGLSIPLGRWAGMAMLGLGGMFVGMTAAALAELLELMPVLIVRSRVAGLTIPAVIALMLGKALGAVLAALVGM</sequence>
<feature type="transmembrane region" description="Helical" evidence="1">
    <location>
        <begin position="70"/>
        <end position="91"/>
    </location>
</feature>
<reference evidence="2" key="2">
    <citation type="journal article" date="2021" name="PeerJ">
        <title>Extensive microbial diversity within the chicken gut microbiome revealed by metagenomics and culture.</title>
        <authorList>
            <person name="Gilroy R."/>
            <person name="Ravi A."/>
            <person name="Getino M."/>
            <person name="Pursley I."/>
            <person name="Horton D.L."/>
            <person name="Alikhan N.F."/>
            <person name="Baker D."/>
            <person name="Gharbi K."/>
            <person name="Hall N."/>
            <person name="Watson M."/>
            <person name="Adriaenssens E.M."/>
            <person name="Foster-Nyarko E."/>
            <person name="Jarju S."/>
            <person name="Secka A."/>
            <person name="Antonio M."/>
            <person name="Oren A."/>
            <person name="Chaudhuri R.R."/>
            <person name="La Ragione R."/>
            <person name="Hildebrand F."/>
            <person name="Pallen M.J."/>
        </authorList>
    </citation>
    <scope>NUCLEOTIDE SEQUENCE</scope>
    <source>
        <strain evidence="2">ChiSxjej2B14-8506</strain>
    </source>
</reference>
<proteinExistence type="predicted"/>
<protein>
    <submittedName>
        <fullName evidence="2">Stage V sporulation protein AB</fullName>
    </submittedName>
</protein>
<feature type="transmembrane region" description="Helical" evidence="1">
    <location>
        <begin position="111"/>
        <end position="131"/>
    </location>
</feature>
<dbReference type="AlphaFoldDB" id="A0A9D1S3K7"/>
<evidence type="ECO:0000313" key="3">
    <source>
        <dbReference type="Proteomes" id="UP000824123"/>
    </source>
</evidence>
<keyword evidence="1" id="KW-0472">Membrane</keyword>
<accession>A0A9D1S3K7</accession>
<dbReference type="InterPro" id="IPR020144">
    <property type="entry name" value="SpoVAB"/>
</dbReference>
<comment type="caution">
    <text evidence="2">The sequence shown here is derived from an EMBL/GenBank/DDBJ whole genome shotgun (WGS) entry which is preliminary data.</text>
</comment>
<reference evidence="2" key="1">
    <citation type="submission" date="2020-10" db="EMBL/GenBank/DDBJ databases">
        <authorList>
            <person name="Gilroy R."/>
        </authorList>
    </citation>
    <scope>NUCLEOTIDE SEQUENCE</scope>
    <source>
        <strain evidence="2">ChiSxjej2B14-8506</strain>
    </source>
</reference>
<dbReference type="Pfam" id="PF13782">
    <property type="entry name" value="SpoVAB"/>
    <property type="match status" value="1"/>
</dbReference>
<evidence type="ECO:0000256" key="1">
    <source>
        <dbReference type="SAM" id="Phobius"/>
    </source>
</evidence>
<evidence type="ECO:0000313" key="2">
    <source>
        <dbReference type="EMBL" id="HIU45785.1"/>
    </source>
</evidence>
<dbReference type="EMBL" id="DVNK01000005">
    <property type="protein sequence ID" value="HIU45785.1"/>
    <property type="molecule type" value="Genomic_DNA"/>
</dbReference>
<organism evidence="2 3">
    <name type="scientific">Candidatus Fimadaptatus faecigallinarum</name>
    <dbReference type="NCBI Taxonomy" id="2840814"/>
    <lineage>
        <taxon>Bacteria</taxon>
        <taxon>Bacillati</taxon>
        <taxon>Bacillota</taxon>
        <taxon>Clostridia</taxon>
        <taxon>Eubacteriales</taxon>
        <taxon>Candidatus Fimadaptatus</taxon>
    </lineage>
</organism>
<keyword evidence="1" id="KW-1133">Transmembrane helix</keyword>
<dbReference type="Proteomes" id="UP000824123">
    <property type="component" value="Unassembled WGS sequence"/>
</dbReference>